<name>A0ABP8JJG7_9ACTN</name>
<protein>
    <submittedName>
        <fullName evidence="1">Uncharacterized protein</fullName>
    </submittedName>
</protein>
<reference evidence="2" key="1">
    <citation type="journal article" date="2019" name="Int. J. Syst. Evol. Microbiol.">
        <title>The Global Catalogue of Microorganisms (GCM) 10K type strain sequencing project: providing services to taxonomists for standard genome sequencing and annotation.</title>
        <authorList>
            <consortium name="The Broad Institute Genomics Platform"/>
            <consortium name="The Broad Institute Genome Sequencing Center for Infectious Disease"/>
            <person name="Wu L."/>
            <person name="Ma J."/>
        </authorList>
    </citation>
    <scope>NUCLEOTIDE SEQUENCE [LARGE SCALE GENOMIC DNA]</scope>
    <source>
        <strain evidence="2">JCM 17688</strain>
    </source>
</reference>
<sequence length="89" mass="10107">MKVYYPRVLMDATDTPYNNTAQRLIEAIAYEAAYVDTTLCELDDALSDVDASDDDSTSTLDEIEAIAAVEGWRIESDSDYPGLWWIERY</sequence>
<dbReference type="Proteomes" id="UP001500635">
    <property type="component" value="Unassembled WGS sequence"/>
</dbReference>
<gene>
    <name evidence="1" type="ORF">GCM10023147_21100</name>
</gene>
<organism evidence="1 2">
    <name type="scientific">Tsukamurella soli</name>
    <dbReference type="NCBI Taxonomy" id="644556"/>
    <lineage>
        <taxon>Bacteria</taxon>
        <taxon>Bacillati</taxon>
        <taxon>Actinomycetota</taxon>
        <taxon>Actinomycetes</taxon>
        <taxon>Mycobacteriales</taxon>
        <taxon>Tsukamurellaceae</taxon>
        <taxon>Tsukamurella</taxon>
    </lineage>
</organism>
<evidence type="ECO:0000313" key="1">
    <source>
        <dbReference type="EMBL" id="GAA4391823.1"/>
    </source>
</evidence>
<keyword evidence="2" id="KW-1185">Reference proteome</keyword>
<accession>A0ABP8JJG7</accession>
<comment type="caution">
    <text evidence="1">The sequence shown here is derived from an EMBL/GenBank/DDBJ whole genome shotgun (WGS) entry which is preliminary data.</text>
</comment>
<dbReference type="RefSeq" id="WP_344994875.1">
    <property type="nucleotide sequence ID" value="NZ_BAABFR010000026.1"/>
</dbReference>
<evidence type="ECO:0000313" key="2">
    <source>
        <dbReference type="Proteomes" id="UP001500635"/>
    </source>
</evidence>
<dbReference type="EMBL" id="BAABFR010000026">
    <property type="protein sequence ID" value="GAA4391823.1"/>
    <property type="molecule type" value="Genomic_DNA"/>
</dbReference>
<proteinExistence type="predicted"/>